<comment type="similarity">
    <text evidence="1 2">Belongs to the UPF0125 (RnfH) family.</text>
</comment>
<dbReference type="InterPro" id="IPR005346">
    <property type="entry name" value="RnfH"/>
</dbReference>
<accession>A0ABQ6C0W9</accession>
<evidence type="ECO:0000256" key="1">
    <source>
        <dbReference type="ARBA" id="ARBA00010645"/>
    </source>
</evidence>
<dbReference type="SUPFAM" id="SSF54285">
    <property type="entry name" value="MoaD/ThiS"/>
    <property type="match status" value="1"/>
</dbReference>
<dbReference type="HAMAP" id="MF_00460">
    <property type="entry name" value="UPF0125_RnfH"/>
    <property type="match status" value="1"/>
</dbReference>
<protein>
    <recommendedName>
        <fullName evidence="2">UPF0125 protein GCM10007935_08130</fullName>
    </recommendedName>
</protein>
<dbReference type="InterPro" id="IPR037021">
    <property type="entry name" value="RnfH_sf"/>
</dbReference>
<organism evidence="3 4">
    <name type="scientific">Hydrogenophaga electricum</name>
    <dbReference type="NCBI Taxonomy" id="1230953"/>
    <lineage>
        <taxon>Bacteria</taxon>
        <taxon>Pseudomonadati</taxon>
        <taxon>Pseudomonadota</taxon>
        <taxon>Betaproteobacteria</taxon>
        <taxon>Burkholderiales</taxon>
        <taxon>Comamonadaceae</taxon>
        <taxon>Hydrogenophaga</taxon>
    </lineage>
</organism>
<sequence>MRISLVYAPVPRSVQELVMEVPDACTLQQALQLSGWLQRFPEIGSERLQLGIWNHRAAAETMLREGDRVEIYRPLRVDPKVARRERFVGQGARSAGLFSRRRPGGKAGY</sequence>
<evidence type="ECO:0000256" key="2">
    <source>
        <dbReference type="HAMAP-Rule" id="MF_00460"/>
    </source>
</evidence>
<keyword evidence="4" id="KW-1185">Reference proteome</keyword>
<dbReference type="Proteomes" id="UP001156903">
    <property type="component" value="Unassembled WGS sequence"/>
</dbReference>
<comment type="caution">
    <text evidence="3">The sequence shown here is derived from an EMBL/GenBank/DDBJ whole genome shotgun (WGS) entry which is preliminary data.</text>
</comment>
<dbReference type="PANTHER" id="PTHR37483:SF1">
    <property type="entry name" value="UPF0125 PROTEIN RATB"/>
    <property type="match status" value="1"/>
</dbReference>
<dbReference type="Gene3D" id="3.10.20.280">
    <property type="entry name" value="RnfH-like"/>
    <property type="match status" value="1"/>
</dbReference>
<dbReference type="PANTHER" id="PTHR37483">
    <property type="entry name" value="UPF0125 PROTEIN RATB"/>
    <property type="match status" value="1"/>
</dbReference>
<name>A0ABQ6C0W9_9BURK</name>
<dbReference type="EMBL" id="BSPB01000004">
    <property type="protein sequence ID" value="GLS13384.1"/>
    <property type="molecule type" value="Genomic_DNA"/>
</dbReference>
<reference evidence="4" key="1">
    <citation type="journal article" date="2019" name="Int. J. Syst. Evol. Microbiol.">
        <title>The Global Catalogue of Microorganisms (GCM) 10K type strain sequencing project: providing services to taxonomists for standard genome sequencing and annotation.</title>
        <authorList>
            <consortium name="The Broad Institute Genomics Platform"/>
            <consortium name="The Broad Institute Genome Sequencing Center for Infectious Disease"/>
            <person name="Wu L."/>
            <person name="Ma J."/>
        </authorList>
    </citation>
    <scope>NUCLEOTIDE SEQUENCE [LARGE SCALE GENOMIC DNA]</scope>
    <source>
        <strain evidence="4">NBRC 109341</strain>
    </source>
</reference>
<dbReference type="InterPro" id="IPR016155">
    <property type="entry name" value="Mopterin_synth/thiamin_S_b"/>
</dbReference>
<evidence type="ECO:0000313" key="3">
    <source>
        <dbReference type="EMBL" id="GLS13384.1"/>
    </source>
</evidence>
<gene>
    <name evidence="3" type="ORF">GCM10007935_08130</name>
</gene>
<evidence type="ECO:0000313" key="4">
    <source>
        <dbReference type="Proteomes" id="UP001156903"/>
    </source>
</evidence>
<proteinExistence type="inferred from homology"/>
<dbReference type="RefSeq" id="WP_234265832.1">
    <property type="nucleotide sequence ID" value="NZ_BSPB01000004.1"/>
</dbReference>
<dbReference type="Pfam" id="PF03658">
    <property type="entry name" value="Ub-RnfH"/>
    <property type="match status" value="1"/>
</dbReference>